<dbReference type="EMBL" id="JAQLWO010000001">
    <property type="protein sequence ID" value="MDB7904372.1"/>
    <property type="molecule type" value="Genomic_DNA"/>
</dbReference>
<dbReference type="Proteomes" id="UP001211006">
    <property type="component" value="Unassembled WGS sequence"/>
</dbReference>
<sequence>MGTTERWKPLDLRRRGELGPYDGELIVLHMVPKTSARSERYVVGRLEVVAGRTWMSGGGNTLSPAEMRKRYDLRWVRLPEDDTRSYP</sequence>
<evidence type="ECO:0000313" key="1">
    <source>
        <dbReference type="EMBL" id="MDB7904372.1"/>
    </source>
</evidence>
<comment type="caution">
    <text evidence="1">The sequence shown here is derived from an EMBL/GenBank/DDBJ whole genome shotgun (WGS) entry which is preliminary data.</text>
</comment>
<dbReference type="RefSeq" id="WP_148341197.1">
    <property type="nucleotide sequence ID" value="NZ_CAXUMB010000032.1"/>
</dbReference>
<name>A0AAW6BV22_FLAPL</name>
<reference evidence="1" key="1">
    <citation type="submission" date="2023-01" db="EMBL/GenBank/DDBJ databases">
        <title>Human gut microbiome strain richness.</title>
        <authorList>
            <person name="Chen-Liaw A."/>
        </authorList>
    </citation>
    <scope>NUCLEOTIDE SEQUENCE</scope>
    <source>
        <strain evidence="1">2225st1_A6_2225SCRN_200828</strain>
    </source>
</reference>
<protein>
    <submittedName>
        <fullName evidence="1">Uncharacterized protein</fullName>
    </submittedName>
</protein>
<dbReference type="AlphaFoldDB" id="A0AAW6BV22"/>
<accession>A0AAW6BV22</accession>
<proteinExistence type="predicted"/>
<gene>
    <name evidence="1" type="ORF">PND83_00075</name>
</gene>
<organism evidence="1 2">
    <name type="scientific">Flavonifractor plautii</name>
    <name type="common">Fusobacterium plautii</name>
    <dbReference type="NCBI Taxonomy" id="292800"/>
    <lineage>
        <taxon>Bacteria</taxon>
        <taxon>Bacillati</taxon>
        <taxon>Bacillota</taxon>
        <taxon>Clostridia</taxon>
        <taxon>Eubacteriales</taxon>
        <taxon>Oscillospiraceae</taxon>
        <taxon>Flavonifractor</taxon>
    </lineage>
</organism>
<evidence type="ECO:0000313" key="2">
    <source>
        <dbReference type="Proteomes" id="UP001211006"/>
    </source>
</evidence>